<organism evidence="1 2">
    <name type="scientific">Sphingomonas cynarae</name>
    <dbReference type="NCBI Taxonomy" id="930197"/>
    <lineage>
        <taxon>Bacteria</taxon>
        <taxon>Pseudomonadati</taxon>
        <taxon>Pseudomonadota</taxon>
        <taxon>Alphaproteobacteria</taxon>
        <taxon>Sphingomonadales</taxon>
        <taxon>Sphingomonadaceae</taxon>
        <taxon>Sphingomonas</taxon>
    </lineage>
</organism>
<dbReference type="RefSeq" id="WP_192125611.1">
    <property type="nucleotide sequence ID" value="NZ_BAABBF010000001.1"/>
</dbReference>
<dbReference type="Proteomes" id="UP001500523">
    <property type="component" value="Unassembled WGS sequence"/>
</dbReference>
<protein>
    <recommendedName>
        <fullName evidence="3">DUF3572 domain-containing protein</fullName>
    </recommendedName>
</protein>
<accession>A0ABP7CXD8</accession>
<evidence type="ECO:0000313" key="2">
    <source>
        <dbReference type="Proteomes" id="UP001500523"/>
    </source>
</evidence>
<keyword evidence="2" id="KW-1185">Reference proteome</keyword>
<dbReference type="Pfam" id="PF12096">
    <property type="entry name" value="DUF3572"/>
    <property type="match status" value="1"/>
</dbReference>
<sequence length="90" mass="9518">MRGPVTIDAARAVALHALGWTLAEPDRAERLLATTGLTPADLRARIEHPQMLAAVLGFLLAHEPDLIACAAALDEAPETLVAAHHLLENA</sequence>
<comment type="caution">
    <text evidence="1">The sequence shown here is derived from an EMBL/GenBank/DDBJ whole genome shotgun (WGS) entry which is preliminary data.</text>
</comment>
<dbReference type="InterPro" id="IPR021955">
    <property type="entry name" value="DUF3572"/>
</dbReference>
<name>A0ABP7CXD8_9SPHN</name>
<dbReference type="EMBL" id="BAABBF010000001">
    <property type="protein sequence ID" value="GAA3695934.1"/>
    <property type="molecule type" value="Genomic_DNA"/>
</dbReference>
<reference evidence="2" key="1">
    <citation type="journal article" date="2019" name="Int. J. Syst. Evol. Microbiol.">
        <title>The Global Catalogue of Microorganisms (GCM) 10K type strain sequencing project: providing services to taxonomists for standard genome sequencing and annotation.</title>
        <authorList>
            <consortium name="The Broad Institute Genomics Platform"/>
            <consortium name="The Broad Institute Genome Sequencing Center for Infectious Disease"/>
            <person name="Wu L."/>
            <person name="Ma J."/>
        </authorList>
    </citation>
    <scope>NUCLEOTIDE SEQUENCE [LARGE SCALE GENOMIC DNA]</scope>
    <source>
        <strain evidence="2">JCM 17498</strain>
    </source>
</reference>
<gene>
    <name evidence="1" type="ORF">GCM10022268_03170</name>
</gene>
<evidence type="ECO:0000313" key="1">
    <source>
        <dbReference type="EMBL" id="GAA3695934.1"/>
    </source>
</evidence>
<evidence type="ECO:0008006" key="3">
    <source>
        <dbReference type="Google" id="ProtNLM"/>
    </source>
</evidence>
<proteinExistence type="predicted"/>